<evidence type="ECO:0000256" key="5">
    <source>
        <dbReference type="ARBA" id="ARBA00022989"/>
    </source>
</evidence>
<keyword evidence="10" id="KW-1185">Reference proteome</keyword>
<feature type="transmembrane region" description="Helical" evidence="7">
    <location>
        <begin position="133"/>
        <end position="153"/>
    </location>
</feature>
<dbReference type="OrthoDB" id="289349at2"/>
<reference evidence="9 10" key="1">
    <citation type="submission" date="2019-02" db="EMBL/GenBank/DDBJ databases">
        <title>Deep-cultivation of Planctomycetes and their phenomic and genomic characterization uncovers novel biology.</title>
        <authorList>
            <person name="Wiegand S."/>
            <person name="Jogler M."/>
            <person name="Boedeker C."/>
            <person name="Pinto D."/>
            <person name="Vollmers J."/>
            <person name="Rivas-Marin E."/>
            <person name="Kohn T."/>
            <person name="Peeters S.H."/>
            <person name="Heuer A."/>
            <person name="Rast P."/>
            <person name="Oberbeckmann S."/>
            <person name="Bunk B."/>
            <person name="Jeske O."/>
            <person name="Meyerdierks A."/>
            <person name="Storesund J.E."/>
            <person name="Kallscheuer N."/>
            <person name="Luecker S."/>
            <person name="Lage O.M."/>
            <person name="Pohl T."/>
            <person name="Merkel B.J."/>
            <person name="Hornburger P."/>
            <person name="Mueller R.-W."/>
            <person name="Bruemmer F."/>
            <person name="Labrenz M."/>
            <person name="Spormann A.M."/>
            <person name="Op Den Camp H."/>
            <person name="Overmann J."/>
            <person name="Amann R."/>
            <person name="Jetten M.S.M."/>
            <person name="Mascher T."/>
            <person name="Medema M.H."/>
            <person name="Devos D.P."/>
            <person name="Kaster A.-K."/>
            <person name="Ovreas L."/>
            <person name="Rohde M."/>
            <person name="Galperin M.Y."/>
            <person name="Jogler C."/>
        </authorList>
    </citation>
    <scope>NUCLEOTIDE SEQUENCE [LARGE SCALE GENOMIC DNA]</scope>
    <source>
        <strain evidence="9 10">Pla52o</strain>
    </source>
</reference>
<comment type="caution">
    <text evidence="9">The sequence shown here is derived from an EMBL/GenBank/DDBJ whole genome shotgun (WGS) entry which is preliminary data.</text>
</comment>
<evidence type="ECO:0000256" key="4">
    <source>
        <dbReference type="ARBA" id="ARBA00022692"/>
    </source>
</evidence>
<dbReference type="AlphaFoldDB" id="A0A5C6CJB4"/>
<dbReference type="InterPro" id="IPR018076">
    <property type="entry name" value="T2SS_GspF_dom"/>
</dbReference>
<evidence type="ECO:0000256" key="3">
    <source>
        <dbReference type="ARBA" id="ARBA00022475"/>
    </source>
</evidence>
<keyword evidence="3" id="KW-1003">Cell membrane</keyword>
<dbReference type="PANTHER" id="PTHR30012">
    <property type="entry name" value="GENERAL SECRETION PATHWAY PROTEIN"/>
    <property type="match status" value="1"/>
</dbReference>
<evidence type="ECO:0000256" key="6">
    <source>
        <dbReference type="ARBA" id="ARBA00023136"/>
    </source>
</evidence>
<dbReference type="PANTHER" id="PTHR30012:SF0">
    <property type="entry name" value="TYPE II SECRETION SYSTEM PROTEIN F-RELATED"/>
    <property type="match status" value="1"/>
</dbReference>
<gene>
    <name evidence="9" type="ORF">Pla52o_12300</name>
</gene>
<feature type="domain" description="Type II secretion system protein GspF" evidence="8">
    <location>
        <begin position="238"/>
        <end position="355"/>
    </location>
</feature>
<sequence>MIDEGFTAILQWGRRWKTTPWWPSDTPDACQQSLLRLLSVAISERLDVALMVQNFACEQRGRFRRRLQRMAKRLAEGMSLIDALEQTPDVLRDDTVLAIRFATQNGTLPKTLRRLALESDDSRGRRQTYLRQLLVYLSLLAFVSTLVLAMLLFNTFPMLQKVAEETNLSGAPQSLPASFVLLQSFGTVLGNASPWIALVFVLAIVVIKTPLAGMIRRSFRRRFPISIAADRNAELLILLADNADAGRSLSSGLSTLARYHFDSRMRHRLLLVRNEVEQGADAWDSMAAADLITEREAKAIASLDSASSIAWTLRRLGLWKADRLDRRDDKLIALIHPTFVFIAAAVVTLMGVAFFQLMTQVMSFASHPGIR</sequence>
<evidence type="ECO:0000256" key="7">
    <source>
        <dbReference type="SAM" id="Phobius"/>
    </source>
</evidence>
<dbReference type="InterPro" id="IPR042094">
    <property type="entry name" value="T2SS_GspF_sf"/>
</dbReference>
<proteinExistence type="inferred from homology"/>
<dbReference type="Proteomes" id="UP000316304">
    <property type="component" value="Unassembled WGS sequence"/>
</dbReference>
<accession>A0A5C6CJB4</accession>
<dbReference type="RefSeq" id="WP_146593659.1">
    <property type="nucleotide sequence ID" value="NZ_SJPT01000002.1"/>
</dbReference>
<keyword evidence="4 7" id="KW-0812">Transmembrane</keyword>
<keyword evidence="5 7" id="KW-1133">Transmembrane helix</keyword>
<evidence type="ECO:0000313" key="9">
    <source>
        <dbReference type="EMBL" id="TWU24933.1"/>
    </source>
</evidence>
<organism evidence="9 10">
    <name type="scientific">Novipirellula galeiformis</name>
    <dbReference type="NCBI Taxonomy" id="2528004"/>
    <lineage>
        <taxon>Bacteria</taxon>
        <taxon>Pseudomonadati</taxon>
        <taxon>Planctomycetota</taxon>
        <taxon>Planctomycetia</taxon>
        <taxon>Pirellulales</taxon>
        <taxon>Pirellulaceae</taxon>
        <taxon>Novipirellula</taxon>
    </lineage>
</organism>
<evidence type="ECO:0000313" key="10">
    <source>
        <dbReference type="Proteomes" id="UP000316304"/>
    </source>
</evidence>
<feature type="domain" description="Type II secretion system protein GspF" evidence="8">
    <location>
        <begin position="35"/>
        <end position="152"/>
    </location>
</feature>
<feature type="transmembrane region" description="Helical" evidence="7">
    <location>
        <begin position="331"/>
        <end position="355"/>
    </location>
</feature>
<comment type="subcellular location">
    <subcellularLocation>
        <location evidence="1">Cell membrane</location>
        <topology evidence="1">Multi-pass membrane protein</topology>
    </subcellularLocation>
</comment>
<evidence type="ECO:0000256" key="2">
    <source>
        <dbReference type="ARBA" id="ARBA00005745"/>
    </source>
</evidence>
<keyword evidence="6 7" id="KW-0472">Membrane</keyword>
<comment type="similarity">
    <text evidence="2">Belongs to the GSP F family.</text>
</comment>
<feature type="transmembrane region" description="Helical" evidence="7">
    <location>
        <begin position="195"/>
        <end position="215"/>
    </location>
</feature>
<evidence type="ECO:0000256" key="1">
    <source>
        <dbReference type="ARBA" id="ARBA00004651"/>
    </source>
</evidence>
<dbReference type="GO" id="GO:0005886">
    <property type="term" value="C:plasma membrane"/>
    <property type="evidence" value="ECO:0007669"/>
    <property type="project" value="UniProtKB-SubCell"/>
</dbReference>
<name>A0A5C6CJB4_9BACT</name>
<evidence type="ECO:0000259" key="8">
    <source>
        <dbReference type="Pfam" id="PF00482"/>
    </source>
</evidence>
<dbReference type="InterPro" id="IPR003004">
    <property type="entry name" value="GspF/PilC"/>
</dbReference>
<dbReference type="Gene3D" id="1.20.81.30">
    <property type="entry name" value="Type II secretion system (T2SS), domain F"/>
    <property type="match status" value="1"/>
</dbReference>
<dbReference type="EMBL" id="SJPT01000002">
    <property type="protein sequence ID" value="TWU24933.1"/>
    <property type="molecule type" value="Genomic_DNA"/>
</dbReference>
<dbReference type="Pfam" id="PF00482">
    <property type="entry name" value="T2SSF"/>
    <property type="match status" value="2"/>
</dbReference>
<protein>
    <submittedName>
        <fullName evidence="9">Type IV pilin biogenesis protein</fullName>
    </submittedName>
</protein>